<dbReference type="Proteomes" id="UP001499909">
    <property type="component" value="Unassembled WGS sequence"/>
</dbReference>
<protein>
    <submittedName>
        <fullName evidence="1">DUF6088 family protein</fullName>
    </submittedName>
</protein>
<dbReference type="InterPro" id="IPR045738">
    <property type="entry name" value="DUF6088"/>
</dbReference>
<gene>
    <name evidence="1" type="ORF">GCM10022406_28400</name>
</gene>
<name>A0ABP7NEC9_9BACT</name>
<comment type="caution">
    <text evidence="1">The sequence shown here is derived from an EMBL/GenBank/DDBJ whole genome shotgun (WGS) entry which is preliminary data.</text>
</comment>
<sequence length="242" mass="26551">MMSKSIMQRIRQQVKAAPPGELLTYASLVTEPAQFGAVAAALSRLRREGLLVRFAKGQYYRPQTSRFGTLQPTEGAVLRTLTSVGGNLSAYPAGASLYNQLGLTTQVPAETMVTSPKLRRTRPPRVAFVVRPAPERASDVPLLQWLEVLRDLRRIPDTSPDRVLARVQREVKALSQAARRRLTELAARQAPPRARAVLGALLERQADKKGAATLRATLNPLTTYRLGLSAAALPNRAAWNIQ</sequence>
<accession>A0ABP7NEC9</accession>
<dbReference type="EMBL" id="BAABDH010000088">
    <property type="protein sequence ID" value="GAA3944322.1"/>
    <property type="molecule type" value="Genomic_DNA"/>
</dbReference>
<organism evidence="1 2">
    <name type="scientific">Hymenobacter algoricola</name>
    <dbReference type="NCBI Taxonomy" id="486267"/>
    <lineage>
        <taxon>Bacteria</taxon>
        <taxon>Pseudomonadati</taxon>
        <taxon>Bacteroidota</taxon>
        <taxon>Cytophagia</taxon>
        <taxon>Cytophagales</taxon>
        <taxon>Hymenobacteraceae</taxon>
        <taxon>Hymenobacter</taxon>
    </lineage>
</organism>
<evidence type="ECO:0000313" key="2">
    <source>
        <dbReference type="Proteomes" id="UP001499909"/>
    </source>
</evidence>
<evidence type="ECO:0000313" key="1">
    <source>
        <dbReference type="EMBL" id="GAA3944322.1"/>
    </source>
</evidence>
<keyword evidence="2" id="KW-1185">Reference proteome</keyword>
<dbReference type="Pfam" id="PF19570">
    <property type="entry name" value="DUF6088"/>
    <property type="match status" value="1"/>
</dbReference>
<proteinExistence type="predicted"/>
<dbReference type="RefSeq" id="WP_345115217.1">
    <property type="nucleotide sequence ID" value="NZ_BAABDH010000088.1"/>
</dbReference>
<reference evidence="2" key="1">
    <citation type="journal article" date="2019" name="Int. J. Syst. Evol. Microbiol.">
        <title>The Global Catalogue of Microorganisms (GCM) 10K type strain sequencing project: providing services to taxonomists for standard genome sequencing and annotation.</title>
        <authorList>
            <consortium name="The Broad Institute Genomics Platform"/>
            <consortium name="The Broad Institute Genome Sequencing Center for Infectious Disease"/>
            <person name="Wu L."/>
            <person name="Ma J."/>
        </authorList>
    </citation>
    <scope>NUCLEOTIDE SEQUENCE [LARGE SCALE GENOMIC DNA]</scope>
    <source>
        <strain evidence="2">JCM 17214</strain>
    </source>
</reference>